<feature type="chain" id="PRO_5002710316" evidence="1">
    <location>
        <begin position="22"/>
        <end position="252"/>
    </location>
</feature>
<dbReference type="KEGG" id="fno:Fnod_0458"/>
<proteinExistence type="predicted"/>
<sequence length="252" mass="28237">MKKTVCTLLLLSFFLSTSFSANFYNFYSKKFISDERLEYILKDVSLLTLGSLGNLSLIIDVGKYVGAHVKNQGYAYYIMGPIDSLSIDDEDYFYRVNKSPFITADVYEKFATGLSIAGVIPVFDGRGKIDTNLVSSLITRKLTYPVIVESSGKANLLRNLGYTGVFILETSDGYEFLNGRYTPLYWSISLPNGESIRRNVLLNSIIYISQGDIKIKKPFSNNGIVVFSDEEFVIEEAKKILGKKAGPGRIPW</sequence>
<reference evidence="2 3" key="1">
    <citation type="submission" date="2007-07" db="EMBL/GenBank/DDBJ databases">
        <title>Complete sequence of Fervidobacterium nodosum Rt17-B1.</title>
        <authorList>
            <consortium name="US DOE Joint Genome Institute"/>
            <person name="Copeland A."/>
            <person name="Lucas S."/>
            <person name="Lapidus A."/>
            <person name="Barry K."/>
            <person name="Glavina del Rio T."/>
            <person name="Dalin E."/>
            <person name="Tice H."/>
            <person name="Pitluck S."/>
            <person name="Saunders E."/>
            <person name="Brettin T."/>
            <person name="Bruce D."/>
            <person name="Detter J.C."/>
            <person name="Han C."/>
            <person name="Schmutz J."/>
            <person name="Larimer F."/>
            <person name="Land M."/>
            <person name="Hauser L."/>
            <person name="Kyrpides N."/>
            <person name="Mikhailova N."/>
            <person name="Nelson K."/>
            <person name="Gogarten J.P."/>
            <person name="Noll K."/>
            <person name="Richardson P."/>
        </authorList>
    </citation>
    <scope>NUCLEOTIDE SEQUENCE [LARGE SCALE GENOMIC DNA]</scope>
    <source>
        <strain evidence="3">ATCC 35602 / DSM 5306 / Rt17-B1</strain>
    </source>
</reference>
<dbReference type="HOGENOM" id="CLU_1184590_0_0_0"/>
<accession>A7HK90</accession>
<evidence type="ECO:0000256" key="1">
    <source>
        <dbReference type="SAM" id="SignalP"/>
    </source>
</evidence>
<dbReference type="STRING" id="381764.Fnod_0458"/>
<dbReference type="eggNOG" id="ENOG50342UC">
    <property type="taxonomic scope" value="Bacteria"/>
</dbReference>
<dbReference type="EMBL" id="CP000771">
    <property type="protein sequence ID" value="ABS60323.1"/>
    <property type="molecule type" value="Genomic_DNA"/>
</dbReference>
<gene>
    <name evidence="2" type="ordered locus">Fnod_0458</name>
</gene>
<keyword evidence="3" id="KW-1185">Reference proteome</keyword>
<organism evidence="2 3">
    <name type="scientific">Fervidobacterium nodosum (strain ATCC 35602 / DSM 5306 / Rt17-B1)</name>
    <dbReference type="NCBI Taxonomy" id="381764"/>
    <lineage>
        <taxon>Bacteria</taxon>
        <taxon>Thermotogati</taxon>
        <taxon>Thermotogota</taxon>
        <taxon>Thermotogae</taxon>
        <taxon>Thermotogales</taxon>
        <taxon>Fervidobacteriaceae</taxon>
        <taxon>Fervidobacterium</taxon>
    </lineage>
</organism>
<reference evidence="2 3" key="2">
    <citation type="journal article" date="2009" name="Proc. Natl. Acad. Sci. U.S.A.">
        <title>On the chimeric nature, thermophilic origin, and phylogenetic placement of the Thermotogales.</title>
        <authorList>
            <person name="Zhaxybayeva O."/>
            <person name="Swithers K.S."/>
            <person name="Lapierre P."/>
            <person name="Fournier G.P."/>
            <person name="Bickhart D.M."/>
            <person name="DeBoy R.T."/>
            <person name="Nelson K.E."/>
            <person name="Nesbo C.L."/>
            <person name="Doolittle W.F."/>
            <person name="Gogarten J.P."/>
            <person name="Noll K.M."/>
        </authorList>
    </citation>
    <scope>NUCLEOTIDE SEQUENCE [LARGE SCALE GENOMIC DNA]</scope>
    <source>
        <strain evidence="3">ATCC 35602 / DSM 5306 / Rt17-B1</strain>
    </source>
</reference>
<dbReference type="AlphaFoldDB" id="A7HK90"/>
<feature type="signal peptide" evidence="1">
    <location>
        <begin position="1"/>
        <end position="21"/>
    </location>
</feature>
<keyword evidence="1" id="KW-0732">Signal</keyword>
<evidence type="ECO:0000313" key="3">
    <source>
        <dbReference type="Proteomes" id="UP000002415"/>
    </source>
</evidence>
<evidence type="ECO:0000313" key="2">
    <source>
        <dbReference type="EMBL" id="ABS60323.1"/>
    </source>
</evidence>
<name>A7HK90_FERNB</name>
<protein>
    <submittedName>
        <fullName evidence="2">Uncharacterized protein</fullName>
    </submittedName>
</protein>
<dbReference type="Proteomes" id="UP000002415">
    <property type="component" value="Chromosome"/>
</dbReference>